<feature type="region of interest" description="Disordered" evidence="1">
    <location>
        <begin position="497"/>
        <end position="521"/>
    </location>
</feature>
<feature type="region of interest" description="Disordered" evidence="1">
    <location>
        <begin position="230"/>
        <end position="341"/>
    </location>
</feature>
<evidence type="ECO:0000256" key="1">
    <source>
        <dbReference type="SAM" id="MobiDB-lite"/>
    </source>
</evidence>
<feature type="compositionally biased region" description="Basic and acidic residues" evidence="1">
    <location>
        <begin position="449"/>
        <end position="466"/>
    </location>
</feature>
<comment type="caution">
    <text evidence="2">The sequence shown here is derived from an EMBL/GenBank/DDBJ whole genome shotgun (WGS) entry which is preliminary data.</text>
</comment>
<evidence type="ECO:0000313" key="2">
    <source>
        <dbReference type="EMBL" id="KAF1384780.1"/>
    </source>
</evidence>
<feature type="compositionally biased region" description="Polar residues" evidence="1">
    <location>
        <begin position="318"/>
        <end position="329"/>
    </location>
</feature>
<gene>
    <name evidence="2" type="ORF">PFLUV_G00123710</name>
</gene>
<evidence type="ECO:0000313" key="3">
    <source>
        <dbReference type="Proteomes" id="UP000465112"/>
    </source>
</evidence>
<dbReference type="EMBL" id="VHII01000010">
    <property type="protein sequence ID" value="KAF1384780.1"/>
    <property type="molecule type" value="Genomic_DNA"/>
</dbReference>
<feature type="compositionally biased region" description="Basic and acidic residues" evidence="1">
    <location>
        <begin position="648"/>
        <end position="657"/>
    </location>
</feature>
<dbReference type="OrthoDB" id="8960114at2759"/>
<reference evidence="2 3" key="1">
    <citation type="submission" date="2019-06" db="EMBL/GenBank/DDBJ databases">
        <title>A chromosome-scale genome assembly of the European perch, Perca fluviatilis.</title>
        <authorList>
            <person name="Roques C."/>
            <person name="Zahm M."/>
            <person name="Cabau C."/>
            <person name="Klopp C."/>
            <person name="Bouchez O."/>
            <person name="Donnadieu C."/>
            <person name="Kuhl H."/>
            <person name="Gislard M."/>
            <person name="Guendouz S."/>
            <person name="Journot L."/>
            <person name="Haffray P."/>
            <person name="Bestin A."/>
            <person name="Morvezen R."/>
            <person name="Feron R."/>
            <person name="Wen M."/>
            <person name="Jouanno E."/>
            <person name="Herpin A."/>
            <person name="Schartl M."/>
            <person name="Postlethwait J."/>
            <person name="Schaerlinger B."/>
            <person name="Chardard D."/>
            <person name="Lecocq T."/>
            <person name="Poncet C."/>
            <person name="Jaffrelo L."/>
            <person name="Lampietro C."/>
            <person name="Guiguen Y."/>
        </authorList>
    </citation>
    <scope>NUCLEOTIDE SEQUENCE [LARGE SCALE GENOMIC DNA]</scope>
    <source>
        <tissue evidence="2">Blood</tissue>
    </source>
</reference>
<keyword evidence="3" id="KW-1185">Reference proteome</keyword>
<feature type="compositionally biased region" description="Basic and acidic residues" evidence="1">
    <location>
        <begin position="247"/>
        <end position="288"/>
    </location>
</feature>
<organism evidence="2 3">
    <name type="scientific">Perca fluviatilis</name>
    <name type="common">European perch</name>
    <dbReference type="NCBI Taxonomy" id="8168"/>
    <lineage>
        <taxon>Eukaryota</taxon>
        <taxon>Metazoa</taxon>
        <taxon>Chordata</taxon>
        <taxon>Craniata</taxon>
        <taxon>Vertebrata</taxon>
        <taxon>Euteleostomi</taxon>
        <taxon>Actinopterygii</taxon>
        <taxon>Neopterygii</taxon>
        <taxon>Teleostei</taxon>
        <taxon>Neoteleostei</taxon>
        <taxon>Acanthomorphata</taxon>
        <taxon>Eupercaria</taxon>
        <taxon>Perciformes</taxon>
        <taxon>Percoidei</taxon>
        <taxon>Percidae</taxon>
        <taxon>Percinae</taxon>
        <taxon>Perca</taxon>
    </lineage>
</organism>
<feature type="compositionally biased region" description="Basic and acidic residues" evidence="1">
    <location>
        <begin position="502"/>
        <end position="521"/>
    </location>
</feature>
<protein>
    <submittedName>
        <fullName evidence="2">Uncharacterized protein</fullName>
    </submittedName>
</protein>
<feature type="region of interest" description="Disordered" evidence="1">
    <location>
        <begin position="611"/>
        <end position="660"/>
    </location>
</feature>
<sequence length="682" mass="75532">MSQSHNPKDNQALLQSMLQRLKLQPGKEGQAYLHTPVPTTTASTWWQDGERGATNIQKVNSSPVNGFEFGSNGIPSKGFGISAADSNFGLKGGKILQPGHGCEVDRGLISFPSQKDNIDGDTNEDRVLGQATQPGITLTGRGQLFPAESLKDADITSFERTDGARVSLGSSAMTRHILSNKDAVTSMGQNQDQDLQVCKWSLKPANVDTQSQGNEVLHMENIGFGALAQSKDMQIVPTSSSSRRKQRSSENKTRRWTQKIKERWKDRPGSFGKKGKEEGGRVDQKSEQGTEISSEKQLLTAEHLINTPNKEEERTLPSLYSSDRSNAPLTYTEDANNEGKMRSSSDFEFGLGSFSLLEEIVTGQEWAKFINPNQSAYSANQRPSELKIPPNPHNSGQSYLILNQQGGVNNQWSFRGTEASPDLDFSMAQISPDAFQAVSMDVSEGKQAAARDVHSETDQSEPMEHGHTRRPPLFVKQPENILDKLALKSRVHLNRKRQYQSAERRDEMLQTEEISHGKEAYREGSISSLSLTSNQVMEATGDSQHDNLMPLYIRNSNPPPLSPSTLFAPAPRGVLKHSISQESQSSMGTVTKRRRVEVNRRVHFSEEVVAITPPELDPDATDSEDSGAEEDSVIEQECEQEEEEDEQAATKRVEAPTRRPALPAWILALKRWNTGKKDRQGL</sequence>
<feature type="region of interest" description="Disordered" evidence="1">
    <location>
        <begin position="446"/>
        <end position="471"/>
    </location>
</feature>
<dbReference type="AlphaFoldDB" id="A0A6A5EUX3"/>
<accession>A0A6A5EUX3</accession>
<dbReference type="Proteomes" id="UP000465112">
    <property type="component" value="Chromosome 10"/>
</dbReference>
<name>A0A6A5EUX3_PERFL</name>
<proteinExistence type="predicted"/>
<feature type="compositionally biased region" description="Acidic residues" evidence="1">
    <location>
        <begin position="616"/>
        <end position="647"/>
    </location>
</feature>